<keyword evidence="1" id="KW-0479">Metal-binding</keyword>
<reference evidence="3 4" key="1">
    <citation type="journal article" date="2016" name="Nat. Commun.">
        <title>Thousands of microbial genomes shed light on interconnected biogeochemical processes in an aquifer system.</title>
        <authorList>
            <person name="Anantharaman K."/>
            <person name="Brown C.T."/>
            <person name="Hug L.A."/>
            <person name="Sharon I."/>
            <person name="Castelle C.J."/>
            <person name="Probst A.J."/>
            <person name="Thomas B.C."/>
            <person name="Singh A."/>
            <person name="Wilkins M.J."/>
            <person name="Karaoz U."/>
            <person name="Brodie E.L."/>
            <person name="Williams K.H."/>
            <person name="Hubbard S.S."/>
            <person name="Banfield J.F."/>
        </authorList>
    </citation>
    <scope>NUCLEOTIDE SEQUENCE [LARGE SCALE GENOMIC DNA]</scope>
</reference>
<sequence>MKTVRHFGIVVSNLEKSLHFYEDLLGLSAKRDMVEEGEFIDAILGLKNVKVRTVKMKAENGDTLVELLEYASHQGKKRENYEIFDLGASHVAFTVENVEKEYRKLQEQGVVFTCEPQVSPDGKAKVTFCYDPDGVPIELVQELTV</sequence>
<dbReference type="GO" id="GO:0046872">
    <property type="term" value="F:metal ion binding"/>
    <property type="evidence" value="ECO:0007669"/>
    <property type="project" value="UniProtKB-KW"/>
</dbReference>
<evidence type="ECO:0000313" key="4">
    <source>
        <dbReference type="Proteomes" id="UP000178170"/>
    </source>
</evidence>
<evidence type="ECO:0000259" key="2">
    <source>
        <dbReference type="PROSITE" id="PS51819"/>
    </source>
</evidence>
<proteinExistence type="predicted"/>
<dbReference type="InterPro" id="IPR029068">
    <property type="entry name" value="Glyas_Bleomycin-R_OHBP_Dase"/>
</dbReference>
<dbReference type="EMBL" id="MHTS01000007">
    <property type="protein sequence ID" value="OHA64804.1"/>
    <property type="molecule type" value="Genomic_DNA"/>
</dbReference>
<dbReference type="GO" id="GO:0046491">
    <property type="term" value="P:L-methylmalonyl-CoA metabolic process"/>
    <property type="evidence" value="ECO:0007669"/>
    <property type="project" value="TreeGrafter"/>
</dbReference>
<dbReference type="SUPFAM" id="SSF54593">
    <property type="entry name" value="Glyoxalase/Bleomycin resistance protein/Dihydroxybiphenyl dioxygenase"/>
    <property type="match status" value="1"/>
</dbReference>
<dbReference type="Gene3D" id="3.10.180.10">
    <property type="entry name" value="2,3-Dihydroxybiphenyl 1,2-Dioxygenase, domain 1"/>
    <property type="match status" value="1"/>
</dbReference>
<dbReference type="AlphaFoldDB" id="A0A1G2QW09"/>
<accession>A0A1G2QW09</accession>
<evidence type="ECO:0000313" key="3">
    <source>
        <dbReference type="EMBL" id="OHA64804.1"/>
    </source>
</evidence>
<feature type="domain" description="VOC" evidence="2">
    <location>
        <begin position="3"/>
        <end position="142"/>
    </location>
</feature>
<name>A0A1G2QW09_9BACT</name>
<evidence type="ECO:0000256" key="1">
    <source>
        <dbReference type="ARBA" id="ARBA00022723"/>
    </source>
</evidence>
<dbReference type="Proteomes" id="UP000178170">
    <property type="component" value="Unassembled WGS sequence"/>
</dbReference>
<dbReference type="PANTHER" id="PTHR43048">
    <property type="entry name" value="METHYLMALONYL-COA EPIMERASE"/>
    <property type="match status" value="1"/>
</dbReference>
<dbReference type="GO" id="GO:0004493">
    <property type="term" value="F:methylmalonyl-CoA epimerase activity"/>
    <property type="evidence" value="ECO:0007669"/>
    <property type="project" value="TreeGrafter"/>
</dbReference>
<dbReference type="Pfam" id="PF00903">
    <property type="entry name" value="Glyoxalase"/>
    <property type="match status" value="1"/>
</dbReference>
<organism evidence="3 4">
    <name type="scientific">Candidatus Wildermuthbacteria bacterium RIFCSPHIGHO2_01_FULL_48_27b</name>
    <dbReference type="NCBI Taxonomy" id="1802447"/>
    <lineage>
        <taxon>Bacteria</taxon>
        <taxon>Candidatus Wildermuthiibacteriota</taxon>
    </lineage>
</organism>
<dbReference type="PROSITE" id="PS51819">
    <property type="entry name" value="VOC"/>
    <property type="match status" value="1"/>
</dbReference>
<dbReference type="InterPro" id="IPR004360">
    <property type="entry name" value="Glyas_Fos-R_dOase_dom"/>
</dbReference>
<dbReference type="InterPro" id="IPR037523">
    <property type="entry name" value="VOC_core"/>
</dbReference>
<comment type="caution">
    <text evidence="3">The sequence shown here is derived from an EMBL/GenBank/DDBJ whole genome shotgun (WGS) entry which is preliminary data.</text>
</comment>
<gene>
    <name evidence="3" type="ORF">A2843_00710</name>
</gene>
<protein>
    <recommendedName>
        <fullName evidence="2">VOC domain-containing protein</fullName>
    </recommendedName>
</protein>
<dbReference type="InterPro" id="IPR051785">
    <property type="entry name" value="MMCE/EMCE_epimerase"/>
</dbReference>
<dbReference type="PANTHER" id="PTHR43048:SF3">
    <property type="entry name" value="METHYLMALONYL-COA EPIMERASE, MITOCHONDRIAL"/>
    <property type="match status" value="1"/>
</dbReference>